<dbReference type="EC" id="1.1.1.169" evidence="4"/>
<dbReference type="PANTHER" id="PTHR21708">
    <property type="entry name" value="PROBABLE 2-DEHYDROPANTOATE 2-REDUCTASE"/>
    <property type="match status" value="1"/>
</dbReference>
<sequence>MKVCIVGAGAIGGFIGARLAASGVSTSVLARRDTLQALQTHGWRLHTEQGLIQAATEASDRAESLGHQDLVIIALKGQVLPELVASLKPLIGPNTLILPTMNGVPWWFCQSVSGFSPEPLRSVDPQGLIAEVLPQQQVIGVVVHASCLCPEPGVVRHVMGNGLIIGEPGGGHSERVHHVASMLAGAGFSVTESTDIRRDIWYKLWGNLTMNPVSAMTGATTEAILSDELVKTFCSDVMREAALIGARIGCVIDQEPDDRHAITLKLGAFKTSMLQDAEAGRALELDAIVSVVAEIATRLQIDAPNLRALLGLSRLFASSHGLYSRAGQ</sequence>
<dbReference type="AlphaFoldDB" id="A0A2S5KM33"/>
<feature type="domain" description="Ketopantoate reductase N-terminal" evidence="11">
    <location>
        <begin position="3"/>
        <end position="167"/>
    </location>
</feature>
<evidence type="ECO:0000256" key="3">
    <source>
        <dbReference type="ARBA" id="ARBA00007870"/>
    </source>
</evidence>
<keyword evidence="7" id="KW-0521">NADP</keyword>
<dbReference type="InterPro" id="IPR036291">
    <property type="entry name" value="NAD(P)-bd_dom_sf"/>
</dbReference>
<comment type="similarity">
    <text evidence="3">Belongs to the ketopantoate reductase family.</text>
</comment>
<dbReference type="UniPathway" id="UPA00028">
    <property type="reaction ID" value="UER00004"/>
</dbReference>
<gene>
    <name evidence="13" type="ORF">C4K68_19155</name>
</gene>
<evidence type="ECO:0000313" key="13">
    <source>
        <dbReference type="EMBL" id="PPC75713.1"/>
    </source>
</evidence>
<dbReference type="Gene3D" id="1.10.1040.10">
    <property type="entry name" value="N-(1-d-carboxylethyl)-l-norvaline Dehydrogenase, domain 2"/>
    <property type="match status" value="1"/>
</dbReference>
<evidence type="ECO:0000313" key="14">
    <source>
        <dbReference type="Proteomes" id="UP000238196"/>
    </source>
</evidence>
<reference evidence="13 14" key="1">
    <citation type="submission" date="2018-02" db="EMBL/GenBank/DDBJ databases">
        <title>novel marine gammaproteobacteria from coastal saline agro ecosystem.</title>
        <authorList>
            <person name="Krishnan R."/>
            <person name="Ramesh Kumar N."/>
        </authorList>
    </citation>
    <scope>NUCLEOTIDE SEQUENCE [LARGE SCALE GENOMIC DNA]</scope>
    <source>
        <strain evidence="13 14">228</strain>
    </source>
</reference>
<dbReference type="InterPro" id="IPR051402">
    <property type="entry name" value="KPR-Related"/>
</dbReference>
<dbReference type="InterPro" id="IPR013328">
    <property type="entry name" value="6PGD_dom2"/>
</dbReference>
<dbReference type="Pfam" id="PF08546">
    <property type="entry name" value="ApbA_C"/>
    <property type="match status" value="1"/>
</dbReference>
<comment type="caution">
    <text evidence="13">The sequence shown here is derived from an EMBL/GenBank/DDBJ whole genome shotgun (WGS) entry which is preliminary data.</text>
</comment>
<feature type="domain" description="Ketopantoate reductase C-terminal" evidence="12">
    <location>
        <begin position="195"/>
        <end position="314"/>
    </location>
</feature>
<evidence type="ECO:0000256" key="5">
    <source>
        <dbReference type="ARBA" id="ARBA00019465"/>
    </source>
</evidence>
<keyword evidence="6" id="KW-0566">Pantothenate biosynthesis</keyword>
<dbReference type="OrthoDB" id="6530772at2"/>
<evidence type="ECO:0000256" key="7">
    <source>
        <dbReference type="ARBA" id="ARBA00022857"/>
    </source>
</evidence>
<comment type="function">
    <text evidence="1">Catalyzes the NADPH-dependent reduction of ketopantoate into pantoic acid.</text>
</comment>
<dbReference type="Gene3D" id="3.40.50.720">
    <property type="entry name" value="NAD(P)-binding Rossmann-like Domain"/>
    <property type="match status" value="1"/>
</dbReference>
<evidence type="ECO:0000256" key="1">
    <source>
        <dbReference type="ARBA" id="ARBA00002919"/>
    </source>
</evidence>
<proteinExistence type="inferred from homology"/>
<dbReference type="GO" id="GO:0005737">
    <property type="term" value="C:cytoplasm"/>
    <property type="evidence" value="ECO:0007669"/>
    <property type="project" value="TreeGrafter"/>
</dbReference>
<dbReference type="GO" id="GO:0015940">
    <property type="term" value="P:pantothenate biosynthetic process"/>
    <property type="evidence" value="ECO:0007669"/>
    <property type="project" value="UniProtKB-UniPathway"/>
</dbReference>
<dbReference type="SUPFAM" id="SSF51735">
    <property type="entry name" value="NAD(P)-binding Rossmann-fold domains"/>
    <property type="match status" value="1"/>
</dbReference>
<evidence type="ECO:0000259" key="11">
    <source>
        <dbReference type="Pfam" id="PF02558"/>
    </source>
</evidence>
<evidence type="ECO:0000256" key="2">
    <source>
        <dbReference type="ARBA" id="ARBA00004994"/>
    </source>
</evidence>
<dbReference type="InterPro" id="IPR013752">
    <property type="entry name" value="KPA_reductase"/>
</dbReference>
<dbReference type="GO" id="GO:0008677">
    <property type="term" value="F:2-dehydropantoate 2-reductase activity"/>
    <property type="evidence" value="ECO:0007669"/>
    <property type="project" value="UniProtKB-EC"/>
</dbReference>
<dbReference type="FunFam" id="1.10.1040.10:FF:000017">
    <property type="entry name" value="2-dehydropantoate 2-reductase"/>
    <property type="match status" value="1"/>
</dbReference>
<name>A0A2S5KM33_9PROT</name>
<evidence type="ECO:0000256" key="10">
    <source>
        <dbReference type="ARBA" id="ARBA00048793"/>
    </source>
</evidence>
<comment type="catalytic activity">
    <reaction evidence="10">
        <text>(R)-pantoate + NADP(+) = 2-dehydropantoate + NADPH + H(+)</text>
        <dbReference type="Rhea" id="RHEA:16233"/>
        <dbReference type="ChEBI" id="CHEBI:11561"/>
        <dbReference type="ChEBI" id="CHEBI:15378"/>
        <dbReference type="ChEBI" id="CHEBI:15980"/>
        <dbReference type="ChEBI" id="CHEBI:57783"/>
        <dbReference type="ChEBI" id="CHEBI:58349"/>
        <dbReference type="EC" id="1.1.1.169"/>
    </reaction>
</comment>
<dbReference type="Pfam" id="PF02558">
    <property type="entry name" value="ApbA"/>
    <property type="match status" value="1"/>
</dbReference>
<dbReference type="InterPro" id="IPR008927">
    <property type="entry name" value="6-PGluconate_DH-like_C_sf"/>
</dbReference>
<dbReference type="InterPro" id="IPR013332">
    <property type="entry name" value="KPR_N"/>
</dbReference>
<dbReference type="Proteomes" id="UP000238196">
    <property type="component" value="Unassembled WGS sequence"/>
</dbReference>
<dbReference type="PANTHER" id="PTHR21708:SF45">
    <property type="entry name" value="2-DEHYDROPANTOATE 2-REDUCTASE"/>
    <property type="match status" value="1"/>
</dbReference>
<evidence type="ECO:0000256" key="6">
    <source>
        <dbReference type="ARBA" id="ARBA00022655"/>
    </source>
</evidence>
<organism evidence="13 14">
    <name type="scientific">Proteobacteria bacterium 228</name>
    <dbReference type="NCBI Taxonomy" id="2083153"/>
    <lineage>
        <taxon>Bacteria</taxon>
        <taxon>Pseudomonadati</taxon>
        <taxon>Pseudomonadota</taxon>
    </lineage>
</organism>
<evidence type="ECO:0000256" key="4">
    <source>
        <dbReference type="ARBA" id="ARBA00013014"/>
    </source>
</evidence>
<dbReference type="FunFam" id="3.40.50.720:FF:000307">
    <property type="entry name" value="2-dehydropantoate 2-reductase"/>
    <property type="match status" value="1"/>
</dbReference>
<protein>
    <recommendedName>
        <fullName evidence="5">2-dehydropantoate 2-reductase</fullName>
        <ecNumber evidence="4">1.1.1.169</ecNumber>
    </recommendedName>
    <alternativeName>
        <fullName evidence="9">Ketopantoate reductase</fullName>
    </alternativeName>
</protein>
<evidence type="ECO:0000259" key="12">
    <source>
        <dbReference type="Pfam" id="PF08546"/>
    </source>
</evidence>
<dbReference type="EMBL" id="PRLP01000073">
    <property type="protein sequence ID" value="PPC75713.1"/>
    <property type="molecule type" value="Genomic_DNA"/>
</dbReference>
<evidence type="ECO:0000256" key="8">
    <source>
        <dbReference type="ARBA" id="ARBA00023002"/>
    </source>
</evidence>
<comment type="pathway">
    <text evidence="2">Cofactor biosynthesis; (R)-pantothenate biosynthesis; (R)-pantoate from 3-methyl-2-oxobutanoate: step 2/2.</text>
</comment>
<accession>A0A2S5KM33</accession>
<dbReference type="SUPFAM" id="SSF48179">
    <property type="entry name" value="6-phosphogluconate dehydrogenase C-terminal domain-like"/>
    <property type="match status" value="1"/>
</dbReference>
<evidence type="ECO:0000256" key="9">
    <source>
        <dbReference type="ARBA" id="ARBA00032024"/>
    </source>
</evidence>
<dbReference type="NCBIfam" id="NF005089">
    <property type="entry name" value="PRK06522.1-4"/>
    <property type="match status" value="1"/>
</dbReference>
<keyword evidence="8" id="KW-0560">Oxidoreductase</keyword>